<dbReference type="AlphaFoldDB" id="A0AAN9KVD4"/>
<dbReference type="Proteomes" id="UP001367508">
    <property type="component" value="Unassembled WGS sequence"/>
</dbReference>
<organism evidence="2 3">
    <name type="scientific">Canavalia gladiata</name>
    <name type="common">Sword bean</name>
    <name type="synonym">Dolichos gladiatus</name>
    <dbReference type="NCBI Taxonomy" id="3824"/>
    <lineage>
        <taxon>Eukaryota</taxon>
        <taxon>Viridiplantae</taxon>
        <taxon>Streptophyta</taxon>
        <taxon>Embryophyta</taxon>
        <taxon>Tracheophyta</taxon>
        <taxon>Spermatophyta</taxon>
        <taxon>Magnoliopsida</taxon>
        <taxon>eudicotyledons</taxon>
        <taxon>Gunneridae</taxon>
        <taxon>Pentapetalae</taxon>
        <taxon>rosids</taxon>
        <taxon>fabids</taxon>
        <taxon>Fabales</taxon>
        <taxon>Fabaceae</taxon>
        <taxon>Papilionoideae</taxon>
        <taxon>50 kb inversion clade</taxon>
        <taxon>NPAAA clade</taxon>
        <taxon>indigoferoid/millettioid clade</taxon>
        <taxon>Phaseoleae</taxon>
        <taxon>Canavalia</taxon>
    </lineage>
</organism>
<evidence type="ECO:0000313" key="2">
    <source>
        <dbReference type="EMBL" id="KAK7323726.1"/>
    </source>
</evidence>
<dbReference type="EMBL" id="JAYMYQ010000006">
    <property type="protein sequence ID" value="KAK7323726.1"/>
    <property type="molecule type" value="Genomic_DNA"/>
</dbReference>
<feature type="transmembrane region" description="Helical" evidence="1">
    <location>
        <begin position="227"/>
        <end position="248"/>
    </location>
</feature>
<reference evidence="2 3" key="1">
    <citation type="submission" date="2024-01" db="EMBL/GenBank/DDBJ databases">
        <title>The genomes of 5 underutilized Papilionoideae crops provide insights into root nodulation and disease resistanc.</title>
        <authorList>
            <person name="Jiang F."/>
        </authorList>
    </citation>
    <scope>NUCLEOTIDE SEQUENCE [LARGE SCALE GENOMIC DNA]</scope>
    <source>
        <strain evidence="2">LVBAO_FW01</strain>
        <tissue evidence="2">Leaves</tissue>
    </source>
</reference>
<keyword evidence="3" id="KW-1185">Reference proteome</keyword>
<proteinExistence type="predicted"/>
<keyword evidence="1" id="KW-1133">Transmembrane helix</keyword>
<keyword evidence="1" id="KW-0472">Membrane</keyword>
<name>A0AAN9KVD4_CANGL</name>
<evidence type="ECO:0000313" key="3">
    <source>
        <dbReference type="Proteomes" id="UP001367508"/>
    </source>
</evidence>
<feature type="transmembrane region" description="Helical" evidence="1">
    <location>
        <begin position="51"/>
        <end position="71"/>
    </location>
</feature>
<protein>
    <submittedName>
        <fullName evidence="2">Uncharacterized protein</fullName>
    </submittedName>
</protein>
<sequence length="343" mass="38718">MTDLGIADQDRHTNFGITMSQELLAEASTLIYLVHQLAKIDPKQNEDPWSGSYFVLFPFGILTLNVSLVCLRSLKAYLTITEFGNRLVRGQDQIRSLGSNLLAGNSPRANTGYPSCLIHLNPNVTGLMDVKSRTLRDCVHTPIAEPDPIQQGFSACLWCFPPDKNRTDEHIWIRILKVELCDSYDNLECWGELVQLQLVQRSEARTKTAPGRSVNIYLIRFIRLPHVLVPSLILTSQVMDALLILAGFPTVKRLKLTSMNVVNQDRNYREIRANTLNTTNHVEASRVQETKSQGFGREFLREERESEKKLRASLRTRANGEPKPANLLKLRAGLRLMGAPKSL</sequence>
<evidence type="ECO:0000256" key="1">
    <source>
        <dbReference type="SAM" id="Phobius"/>
    </source>
</evidence>
<comment type="caution">
    <text evidence="2">The sequence shown here is derived from an EMBL/GenBank/DDBJ whole genome shotgun (WGS) entry which is preliminary data.</text>
</comment>
<gene>
    <name evidence="2" type="ORF">VNO77_27216</name>
</gene>
<keyword evidence="1" id="KW-0812">Transmembrane</keyword>
<accession>A0AAN9KVD4</accession>